<accession>A0ACC2VGB8</accession>
<organism evidence="1 2">
    <name type="scientific">Naganishia cerealis</name>
    <dbReference type="NCBI Taxonomy" id="610337"/>
    <lineage>
        <taxon>Eukaryota</taxon>
        <taxon>Fungi</taxon>
        <taxon>Dikarya</taxon>
        <taxon>Basidiomycota</taxon>
        <taxon>Agaricomycotina</taxon>
        <taxon>Tremellomycetes</taxon>
        <taxon>Filobasidiales</taxon>
        <taxon>Filobasidiaceae</taxon>
        <taxon>Naganishia</taxon>
    </lineage>
</organism>
<comment type="caution">
    <text evidence="1">The sequence shown here is derived from an EMBL/GenBank/DDBJ whole genome shotgun (WGS) entry which is preliminary data.</text>
</comment>
<evidence type="ECO:0000313" key="1">
    <source>
        <dbReference type="EMBL" id="KAJ9097977.1"/>
    </source>
</evidence>
<proteinExistence type="predicted"/>
<dbReference type="EMBL" id="JASBWR010000080">
    <property type="protein sequence ID" value="KAJ9097977.1"/>
    <property type="molecule type" value="Genomic_DNA"/>
</dbReference>
<evidence type="ECO:0000313" key="2">
    <source>
        <dbReference type="Proteomes" id="UP001241377"/>
    </source>
</evidence>
<reference evidence="1" key="1">
    <citation type="submission" date="2023-04" db="EMBL/GenBank/DDBJ databases">
        <title>Draft Genome sequencing of Naganishia species isolated from polar environments using Oxford Nanopore Technology.</title>
        <authorList>
            <person name="Leo P."/>
            <person name="Venkateswaran K."/>
        </authorList>
    </citation>
    <scope>NUCLEOTIDE SEQUENCE</scope>
    <source>
        <strain evidence="1">MNA-CCFEE 5261</strain>
    </source>
</reference>
<dbReference type="Proteomes" id="UP001241377">
    <property type="component" value="Unassembled WGS sequence"/>
</dbReference>
<name>A0ACC2VGB8_9TREE</name>
<keyword evidence="2" id="KW-1185">Reference proteome</keyword>
<gene>
    <name evidence="1" type="ORF">QFC19_006528</name>
</gene>
<sequence>MSLPSYAPTSTTSYTPGARNANQFQQEVTRNSLIKSALHKTVYESLSEIYSIIAALQVLETSFLKDYITDREKYTSTALRLISQFQIIIRDFDEDGQKKEFLSTHFNRPNLQLDSEDGQFLDAFTTKYDLHAALAVKRLKVGLPATIEHLKNPVLQQQSTSGRNTPTRAGGKMVAQATGNFITCMDALKLNYRTKYQLHPLLSNLVISLNELHNSPENGGSTIEFPGKSKLVTWLIKLNNLLESEELSQQDVDTFLEDLDTAYKGFFTSLE</sequence>
<protein>
    <submittedName>
        <fullName evidence="1">Uncharacterized protein</fullName>
    </submittedName>
</protein>